<dbReference type="Proteomes" id="UP001212803">
    <property type="component" value="Chromosome"/>
</dbReference>
<dbReference type="InterPro" id="IPR015168">
    <property type="entry name" value="SsuA/THI5"/>
</dbReference>
<dbReference type="PROSITE" id="PS51257">
    <property type="entry name" value="PROKAR_LIPOPROTEIN"/>
    <property type="match status" value="1"/>
</dbReference>
<proteinExistence type="predicted"/>
<dbReference type="RefSeq" id="WP_270055621.1">
    <property type="nucleotide sequence ID" value="NZ_CP115149.1"/>
</dbReference>
<organism evidence="3 4">
    <name type="scientific">Tepidiforma flava</name>
    <dbReference type="NCBI Taxonomy" id="3004094"/>
    <lineage>
        <taxon>Bacteria</taxon>
        <taxon>Bacillati</taxon>
        <taxon>Chloroflexota</taxon>
        <taxon>Tepidiformia</taxon>
        <taxon>Tepidiformales</taxon>
        <taxon>Tepidiformaceae</taxon>
        <taxon>Tepidiforma</taxon>
    </lineage>
</organism>
<dbReference type="InterPro" id="IPR027939">
    <property type="entry name" value="NMT1/THI5"/>
</dbReference>
<name>A0ABY7M3D2_9CHLR</name>
<dbReference type="PANTHER" id="PTHR31528:SF3">
    <property type="entry name" value="THIAMINE BIOSYNTHESIS PROTEIN HI_0357-RELATED"/>
    <property type="match status" value="1"/>
</dbReference>
<evidence type="ECO:0000313" key="4">
    <source>
        <dbReference type="Proteomes" id="UP001212803"/>
    </source>
</evidence>
<feature type="chain" id="PRO_5045976134" evidence="1">
    <location>
        <begin position="23"/>
        <end position="337"/>
    </location>
</feature>
<gene>
    <name evidence="3" type="ORF">O0235_09870</name>
</gene>
<evidence type="ECO:0000259" key="2">
    <source>
        <dbReference type="Pfam" id="PF09084"/>
    </source>
</evidence>
<protein>
    <submittedName>
        <fullName evidence="3">ABC transporter substrate-binding protein</fullName>
    </submittedName>
</protein>
<sequence length="337" mass="37290">MKRWLLLAAGLAAALFAGALMSACGGDDDDDGGGGLTPVTFMLNWTPNTYHSGVYIALERGWYREAGLDVKIIEPAAGGTAQVLAAGKADFGVMAQEEIIPARAEGVPVVALAALIQHNDSSLYFLKSEGITRPRDLEGKTYGGFGGVLERQLISELVKCDGGDPSKVKFVEVGNVDYLAGMESNRFDFVWVFEFWDVLRAREVEKKDVGSLKFIDYTHCIPDWYTPLIVTSEQLIKEKPDVVRKFMEATVRGYEVAMQDPQAAADAIMKGAPESDRRLLEVSAEYLSTRYVDPGRPWGLQDREVWVTFTEYLRRAGLIDKEIDVDAAFTNDFLPKR</sequence>
<dbReference type="Gene3D" id="3.40.190.10">
    <property type="entry name" value="Periplasmic binding protein-like II"/>
    <property type="match status" value="2"/>
</dbReference>
<accession>A0ABY7M3D2</accession>
<evidence type="ECO:0000256" key="1">
    <source>
        <dbReference type="SAM" id="SignalP"/>
    </source>
</evidence>
<dbReference type="PANTHER" id="PTHR31528">
    <property type="entry name" value="4-AMINO-5-HYDROXYMETHYL-2-METHYLPYRIMIDINE PHOSPHATE SYNTHASE THI11-RELATED"/>
    <property type="match status" value="1"/>
</dbReference>
<feature type="domain" description="SsuA/THI5-like" evidence="2">
    <location>
        <begin position="48"/>
        <end position="264"/>
    </location>
</feature>
<dbReference type="EMBL" id="CP115149">
    <property type="protein sequence ID" value="WBL35093.1"/>
    <property type="molecule type" value="Genomic_DNA"/>
</dbReference>
<dbReference type="Pfam" id="PF09084">
    <property type="entry name" value="NMT1"/>
    <property type="match status" value="1"/>
</dbReference>
<feature type="signal peptide" evidence="1">
    <location>
        <begin position="1"/>
        <end position="22"/>
    </location>
</feature>
<reference evidence="3 4" key="1">
    <citation type="journal article" date="2023" name="ISME J.">
        <title>Thermophilic Dehalococcoidia with unusual traits shed light on an unexpected past.</title>
        <authorList>
            <person name="Palmer M."/>
            <person name="Covington J.K."/>
            <person name="Zhou E.M."/>
            <person name="Thomas S.C."/>
            <person name="Habib N."/>
            <person name="Seymour C.O."/>
            <person name="Lai D."/>
            <person name="Johnston J."/>
            <person name="Hashimi A."/>
            <person name="Jiao J.Y."/>
            <person name="Muok A.R."/>
            <person name="Liu L."/>
            <person name="Xian W.D."/>
            <person name="Zhi X.Y."/>
            <person name="Li M.M."/>
            <person name="Silva L.P."/>
            <person name="Bowen B.P."/>
            <person name="Louie K."/>
            <person name="Briegel A."/>
            <person name="Pett-Ridge J."/>
            <person name="Weber P.K."/>
            <person name="Tocheva E.I."/>
            <person name="Woyke T."/>
            <person name="Northen T.R."/>
            <person name="Mayali X."/>
            <person name="Li W.J."/>
            <person name="Hedlund B.P."/>
        </authorList>
    </citation>
    <scope>NUCLEOTIDE SEQUENCE [LARGE SCALE GENOMIC DNA]</scope>
    <source>
        <strain evidence="3 4">YIM 72310</strain>
    </source>
</reference>
<evidence type="ECO:0000313" key="3">
    <source>
        <dbReference type="EMBL" id="WBL35093.1"/>
    </source>
</evidence>
<dbReference type="SUPFAM" id="SSF53850">
    <property type="entry name" value="Periplasmic binding protein-like II"/>
    <property type="match status" value="1"/>
</dbReference>
<keyword evidence="4" id="KW-1185">Reference proteome</keyword>
<keyword evidence="1" id="KW-0732">Signal</keyword>